<accession>A0AAU8DV25</accession>
<evidence type="ECO:0000256" key="1">
    <source>
        <dbReference type="ARBA" id="ARBA00004651"/>
    </source>
</evidence>
<dbReference type="PROSITE" id="PS50146">
    <property type="entry name" value="DAGK"/>
    <property type="match status" value="1"/>
</dbReference>
<keyword evidence="2" id="KW-1003">Cell membrane</keyword>
<evidence type="ECO:0000256" key="6">
    <source>
        <dbReference type="ARBA" id="ARBA00023136"/>
    </source>
</evidence>
<evidence type="ECO:0000256" key="5">
    <source>
        <dbReference type="ARBA" id="ARBA00022989"/>
    </source>
</evidence>
<dbReference type="InterPro" id="IPR001206">
    <property type="entry name" value="Diacylglycerol_kinase_cat_dom"/>
</dbReference>
<dbReference type="GO" id="GO:0016301">
    <property type="term" value="F:kinase activity"/>
    <property type="evidence" value="ECO:0007669"/>
    <property type="project" value="InterPro"/>
</dbReference>
<dbReference type="InterPro" id="IPR017438">
    <property type="entry name" value="ATP-NAD_kinase_N"/>
</dbReference>
<dbReference type="SUPFAM" id="SSF111331">
    <property type="entry name" value="NAD kinase/diacylglycerol kinase-like"/>
    <property type="match status" value="1"/>
</dbReference>
<dbReference type="GO" id="GO:0005886">
    <property type="term" value="C:plasma membrane"/>
    <property type="evidence" value="ECO:0007669"/>
    <property type="project" value="UniProtKB-SubCell"/>
</dbReference>
<dbReference type="AlphaFoldDB" id="A0AAU8DV25"/>
<dbReference type="SMART" id="SM00014">
    <property type="entry name" value="acidPPc"/>
    <property type="match status" value="1"/>
</dbReference>
<organism evidence="8">
    <name type="scientific">Nakamurella sp. A5-74</name>
    <dbReference type="NCBI Taxonomy" id="3158264"/>
    <lineage>
        <taxon>Bacteria</taxon>
        <taxon>Bacillati</taxon>
        <taxon>Actinomycetota</taxon>
        <taxon>Actinomycetes</taxon>
        <taxon>Nakamurellales</taxon>
        <taxon>Nakamurellaceae</taxon>
        <taxon>Nakamurella</taxon>
    </lineage>
</organism>
<dbReference type="GO" id="GO:0016787">
    <property type="term" value="F:hydrolase activity"/>
    <property type="evidence" value="ECO:0007669"/>
    <property type="project" value="UniProtKB-KW"/>
</dbReference>
<dbReference type="Gene3D" id="1.20.144.10">
    <property type="entry name" value="Phosphatidic acid phosphatase type 2/haloperoxidase"/>
    <property type="match status" value="1"/>
</dbReference>
<proteinExistence type="predicted"/>
<dbReference type="EMBL" id="CP159218">
    <property type="protein sequence ID" value="XCG65460.1"/>
    <property type="molecule type" value="Genomic_DNA"/>
</dbReference>
<keyword evidence="4" id="KW-0378">Hydrolase</keyword>
<dbReference type="SUPFAM" id="SSF48317">
    <property type="entry name" value="Acid phosphatase/Vanadium-dependent haloperoxidase"/>
    <property type="match status" value="1"/>
</dbReference>
<protein>
    <submittedName>
        <fullName evidence="8">Phosphatase PAP2 family protein</fullName>
    </submittedName>
</protein>
<evidence type="ECO:0000256" key="2">
    <source>
        <dbReference type="ARBA" id="ARBA00022475"/>
    </source>
</evidence>
<evidence type="ECO:0000256" key="4">
    <source>
        <dbReference type="ARBA" id="ARBA00022801"/>
    </source>
</evidence>
<dbReference type="Pfam" id="PF01569">
    <property type="entry name" value="PAP2"/>
    <property type="match status" value="1"/>
</dbReference>
<reference evidence="8" key="1">
    <citation type="submission" date="2024-05" db="EMBL/GenBank/DDBJ databases">
        <authorList>
            <person name="Cai S.Y."/>
            <person name="Jin L.M."/>
            <person name="Li H.R."/>
        </authorList>
    </citation>
    <scope>NUCLEOTIDE SEQUENCE</scope>
    <source>
        <strain evidence="8">A5-74</strain>
    </source>
</reference>
<evidence type="ECO:0000313" key="8">
    <source>
        <dbReference type="EMBL" id="XCG65460.1"/>
    </source>
</evidence>
<sequence>MRTTDELPDPMITPPQTAVPEPVDRALRILTTSANHGLLWFGVGAVGAMLGKRPRRAALRGVASLGMASFVANSVIKPLVGRRRPDPQRTKTARRIGKIPWTSSFPSGHSASAAAFATGAALELPLSATVLGPLAAAVAYSRVHVGVHYKSDVVVGAASGVAVALLVQKLWPAKPFAPAEMDKVDAPALAEGAGLFVVLNELSGSSDGAEEAIRKVLPQVEIVQWDPENEDLADLVPGSASAVGVAGGDGTVASVAALAIERNLPLAVFPAGTLNHFAGALGLATHQDTATAVLAGAGGSVSAAALNGNVFLNTAGIGGYPELVRLRDKLSHRMGKWPAAAYSLGKVVRGHAPLHLVINGKPVPVWAVFVGNGVYTPRGLAPAWRDRLSDDVLDVQYLRADKKFSRTIAVVASLIGLVGQTKVFGAVDGRSVTITSQEGPVLAAHDGEVTSPHEKIELEILPQRLVVYRG</sequence>
<evidence type="ECO:0000256" key="3">
    <source>
        <dbReference type="ARBA" id="ARBA00022692"/>
    </source>
</evidence>
<name>A0AAU8DV25_9ACTN</name>
<dbReference type="InterPro" id="IPR000326">
    <property type="entry name" value="PAP2/HPO"/>
</dbReference>
<dbReference type="Pfam" id="PF00781">
    <property type="entry name" value="DAGK_cat"/>
    <property type="match status" value="1"/>
</dbReference>
<dbReference type="InterPro" id="IPR036938">
    <property type="entry name" value="PAP2/HPO_sf"/>
</dbReference>
<dbReference type="RefSeq" id="WP_353651065.1">
    <property type="nucleotide sequence ID" value="NZ_CP159218.1"/>
</dbReference>
<keyword evidence="5" id="KW-1133">Transmembrane helix</keyword>
<keyword evidence="3" id="KW-0812">Transmembrane</keyword>
<gene>
    <name evidence="8" type="ORF">ABLG96_09365</name>
</gene>
<evidence type="ECO:0000259" key="7">
    <source>
        <dbReference type="PROSITE" id="PS50146"/>
    </source>
</evidence>
<dbReference type="Gene3D" id="2.60.200.40">
    <property type="match status" value="1"/>
</dbReference>
<keyword evidence="6" id="KW-0472">Membrane</keyword>
<dbReference type="PANTHER" id="PTHR14969">
    <property type="entry name" value="SPHINGOSINE-1-PHOSPHATE PHOSPHOHYDROLASE"/>
    <property type="match status" value="1"/>
</dbReference>
<feature type="domain" description="DAGKc" evidence="7">
    <location>
        <begin position="190"/>
        <end position="310"/>
    </location>
</feature>
<dbReference type="PANTHER" id="PTHR14969:SF62">
    <property type="entry name" value="DECAPRENYLPHOSPHORYL-5-PHOSPHORIBOSE PHOSPHATASE RV3807C-RELATED"/>
    <property type="match status" value="1"/>
</dbReference>
<dbReference type="InterPro" id="IPR016064">
    <property type="entry name" value="NAD/diacylglycerol_kinase_sf"/>
</dbReference>
<dbReference type="Gene3D" id="3.40.50.10330">
    <property type="entry name" value="Probable inorganic polyphosphate/atp-NAD kinase, domain 1"/>
    <property type="match status" value="1"/>
</dbReference>
<dbReference type="SMART" id="SM00046">
    <property type="entry name" value="DAGKc"/>
    <property type="match status" value="1"/>
</dbReference>
<comment type="subcellular location">
    <subcellularLocation>
        <location evidence="1">Cell membrane</location>
        <topology evidence="1">Multi-pass membrane protein</topology>
    </subcellularLocation>
</comment>